<evidence type="ECO:0000259" key="1">
    <source>
        <dbReference type="Pfam" id="PF13601"/>
    </source>
</evidence>
<dbReference type="PANTHER" id="PTHR37318">
    <property type="entry name" value="BSL7504 PROTEIN"/>
    <property type="match status" value="1"/>
</dbReference>
<comment type="caution">
    <text evidence="2">The sequence shown here is derived from an EMBL/GenBank/DDBJ whole genome shotgun (WGS) entry which is preliminary data.</text>
</comment>
<dbReference type="OrthoDB" id="4952043at2"/>
<dbReference type="InterPro" id="IPR036388">
    <property type="entry name" value="WH-like_DNA-bd_sf"/>
</dbReference>
<dbReference type="PANTHER" id="PTHR37318:SF1">
    <property type="entry name" value="BSL7504 PROTEIN"/>
    <property type="match status" value="1"/>
</dbReference>
<evidence type="ECO:0000313" key="2">
    <source>
        <dbReference type="EMBL" id="TVU66767.1"/>
    </source>
</evidence>
<dbReference type="RefSeq" id="WP_144647837.1">
    <property type="nucleotide sequence ID" value="NZ_VNFK01000001.1"/>
</dbReference>
<reference evidence="2 3" key="1">
    <citation type="submission" date="2019-07" db="EMBL/GenBank/DDBJ databases">
        <title>Diversity of Bacteria from Kongsfjorden, Arctic.</title>
        <authorList>
            <person name="Yu Y."/>
        </authorList>
    </citation>
    <scope>NUCLEOTIDE SEQUENCE [LARGE SCALE GENOMIC DNA]</scope>
    <source>
        <strain evidence="2 3">SM1928</strain>
    </source>
</reference>
<protein>
    <submittedName>
        <fullName evidence="2">Helix-turn-helix domain-containing protein</fullName>
    </submittedName>
</protein>
<dbReference type="Gene3D" id="1.10.10.10">
    <property type="entry name" value="Winged helix-like DNA-binding domain superfamily/Winged helix DNA-binding domain"/>
    <property type="match status" value="1"/>
</dbReference>
<dbReference type="InterPro" id="IPR036390">
    <property type="entry name" value="WH_DNA-bd_sf"/>
</dbReference>
<dbReference type="Proteomes" id="UP000316500">
    <property type="component" value="Unassembled WGS sequence"/>
</dbReference>
<sequence length="101" mass="11038">MSTPAEHPRHKLNELVHSPVRFSIMAALAKAESLDFKDLRDAIQVSDSVLSKQLAILEKAEFVKIKKSFAGKMPRTSASLTAAGRDVWAAHLQTLREIAGG</sequence>
<proteinExistence type="predicted"/>
<dbReference type="AlphaFoldDB" id="A0A558HCD9"/>
<organism evidence="2 3">
    <name type="scientific">Paenarthrobacter nitroguajacolicus</name>
    <name type="common">Arthrobacter nitroguajacolicus</name>
    <dbReference type="NCBI Taxonomy" id="211146"/>
    <lineage>
        <taxon>Bacteria</taxon>
        <taxon>Bacillati</taxon>
        <taxon>Actinomycetota</taxon>
        <taxon>Actinomycetes</taxon>
        <taxon>Micrococcales</taxon>
        <taxon>Micrococcaceae</taxon>
        <taxon>Paenarthrobacter</taxon>
    </lineage>
</organism>
<evidence type="ECO:0000313" key="3">
    <source>
        <dbReference type="Proteomes" id="UP000316500"/>
    </source>
</evidence>
<accession>A0A558HCD9</accession>
<gene>
    <name evidence="2" type="ORF">FQP90_01080</name>
</gene>
<name>A0A558HCD9_PAENT</name>
<dbReference type="EMBL" id="VNFK01000001">
    <property type="protein sequence ID" value="TVU66767.1"/>
    <property type="molecule type" value="Genomic_DNA"/>
</dbReference>
<feature type="domain" description="Winged helix DNA-binding" evidence="1">
    <location>
        <begin position="20"/>
        <end position="98"/>
    </location>
</feature>
<dbReference type="Pfam" id="PF13601">
    <property type="entry name" value="HTH_34"/>
    <property type="match status" value="1"/>
</dbReference>
<dbReference type="SUPFAM" id="SSF46785">
    <property type="entry name" value="Winged helix' DNA-binding domain"/>
    <property type="match status" value="1"/>
</dbReference>
<dbReference type="InterPro" id="IPR027395">
    <property type="entry name" value="WH_DNA-bd_dom"/>
</dbReference>